<dbReference type="Pfam" id="PF00076">
    <property type="entry name" value="RRM_1"/>
    <property type="match status" value="1"/>
</dbReference>
<proteinExistence type="inferred from homology"/>
<sequence length="190" mass="22218">MPTPDIERVPENGSDCDSNAENNSNELSDSEPVNVKKTRKRGIIYLSTIPPYMNVAKIREIFSQYGDVGRIYLQSSSKPGEKRRMRKPNLFTEGWVEFEKKSVAKSVTANLNNTKIGTRKRSRYYDMIWNIKYIPRFKWIHLSERLTYERAAMKQRLQAEISQAKKEAHYLQTNVEKSKKLKKKKNLANE</sequence>
<reference evidence="9" key="1">
    <citation type="submission" date="2022-03" db="EMBL/GenBank/DDBJ databases">
        <authorList>
            <person name="Lindestad O."/>
        </authorList>
    </citation>
    <scope>NUCLEOTIDE SEQUENCE</scope>
</reference>
<dbReference type="PANTHER" id="PTHR12311:SF7">
    <property type="entry name" value="ACTIVATOR OF BASAL TRANSCRIPTION 1"/>
    <property type="match status" value="1"/>
</dbReference>
<dbReference type="Gene3D" id="3.30.70.330">
    <property type="match status" value="1"/>
</dbReference>
<keyword evidence="5" id="KW-0539">Nucleus</keyword>
<dbReference type="SUPFAM" id="SSF54928">
    <property type="entry name" value="RNA-binding domain, RBD"/>
    <property type="match status" value="1"/>
</dbReference>
<accession>A0A8S4S6L5</accession>
<dbReference type="GO" id="GO:0005730">
    <property type="term" value="C:nucleolus"/>
    <property type="evidence" value="ECO:0007669"/>
    <property type="project" value="UniProtKB-SubCell"/>
</dbReference>
<feature type="region of interest" description="Disordered" evidence="7">
    <location>
        <begin position="1"/>
        <end position="33"/>
    </location>
</feature>
<evidence type="ECO:0000259" key="8">
    <source>
        <dbReference type="PROSITE" id="PS50102"/>
    </source>
</evidence>
<comment type="similarity">
    <text evidence="2">Belongs to the ESF2/ABP1 family.</text>
</comment>
<evidence type="ECO:0000256" key="3">
    <source>
        <dbReference type="ARBA" id="ARBA00020737"/>
    </source>
</evidence>
<evidence type="ECO:0000256" key="5">
    <source>
        <dbReference type="ARBA" id="ARBA00023242"/>
    </source>
</evidence>
<evidence type="ECO:0000256" key="1">
    <source>
        <dbReference type="ARBA" id="ARBA00004604"/>
    </source>
</evidence>
<keyword evidence="10" id="KW-1185">Reference proteome</keyword>
<name>A0A8S4S6L5_9NEOP</name>
<dbReference type="GO" id="GO:0034462">
    <property type="term" value="P:small-subunit processome assembly"/>
    <property type="evidence" value="ECO:0007669"/>
    <property type="project" value="TreeGrafter"/>
</dbReference>
<dbReference type="OrthoDB" id="287393at2759"/>
<dbReference type="GO" id="GO:0000447">
    <property type="term" value="P:endonucleolytic cleavage in ITS1 to separate SSU-rRNA from 5.8S rRNA and LSU-rRNA from tricistronic rRNA transcript (SSU-rRNA, 5.8S rRNA, LSU-rRNA)"/>
    <property type="evidence" value="ECO:0007669"/>
    <property type="project" value="TreeGrafter"/>
</dbReference>
<dbReference type="GO" id="GO:0000480">
    <property type="term" value="P:endonucleolytic cleavage in 5'-ETS of tricistronic rRNA transcript (SSU-rRNA, 5.8S rRNA, LSU-rRNA)"/>
    <property type="evidence" value="ECO:0007669"/>
    <property type="project" value="TreeGrafter"/>
</dbReference>
<keyword evidence="4 6" id="KW-0694">RNA-binding</keyword>
<organism evidence="9 10">
    <name type="scientific">Pararge aegeria aegeria</name>
    <dbReference type="NCBI Taxonomy" id="348720"/>
    <lineage>
        <taxon>Eukaryota</taxon>
        <taxon>Metazoa</taxon>
        <taxon>Ecdysozoa</taxon>
        <taxon>Arthropoda</taxon>
        <taxon>Hexapoda</taxon>
        <taxon>Insecta</taxon>
        <taxon>Pterygota</taxon>
        <taxon>Neoptera</taxon>
        <taxon>Endopterygota</taxon>
        <taxon>Lepidoptera</taxon>
        <taxon>Glossata</taxon>
        <taxon>Ditrysia</taxon>
        <taxon>Papilionoidea</taxon>
        <taxon>Nymphalidae</taxon>
        <taxon>Satyrinae</taxon>
        <taxon>Satyrini</taxon>
        <taxon>Parargina</taxon>
        <taxon>Pararge</taxon>
    </lineage>
</organism>
<dbReference type="PROSITE" id="PS50102">
    <property type="entry name" value="RRM"/>
    <property type="match status" value="1"/>
</dbReference>
<dbReference type="InterPro" id="IPR034353">
    <property type="entry name" value="ABT1/ESF2_RRM"/>
</dbReference>
<dbReference type="CDD" id="cd12263">
    <property type="entry name" value="RRM_ABT1_like"/>
    <property type="match status" value="1"/>
</dbReference>
<comment type="subcellular location">
    <subcellularLocation>
        <location evidence="1">Nucleus</location>
        <location evidence="1">Nucleolus</location>
    </subcellularLocation>
</comment>
<evidence type="ECO:0000313" key="9">
    <source>
        <dbReference type="EMBL" id="CAH2256720.1"/>
    </source>
</evidence>
<dbReference type="EMBL" id="CAKXAJ010026113">
    <property type="protein sequence ID" value="CAH2256720.1"/>
    <property type="molecule type" value="Genomic_DNA"/>
</dbReference>
<feature type="compositionally biased region" description="Basic and acidic residues" evidence="7">
    <location>
        <begin position="1"/>
        <end position="10"/>
    </location>
</feature>
<dbReference type="Proteomes" id="UP000838756">
    <property type="component" value="Unassembled WGS sequence"/>
</dbReference>
<feature type="compositionally biased region" description="Polar residues" evidence="7">
    <location>
        <begin position="15"/>
        <end position="27"/>
    </location>
</feature>
<dbReference type="GO" id="GO:0000472">
    <property type="term" value="P:endonucleolytic cleavage to generate mature 5'-end of SSU-rRNA from (SSU-rRNA, 5.8S rRNA, LSU-rRNA)"/>
    <property type="evidence" value="ECO:0007669"/>
    <property type="project" value="TreeGrafter"/>
</dbReference>
<evidence type="ECO:0000256" key="2">
    <source>
        <dbReference type="ARBA" id="ARBA00005819"/>
    </source>
</evidence>
<evidence type="ECO:0000256" key="6">
    <source>
        <dbReference type="PROSITE-ProRule" id="PRU00176"/>
    </source>
</evidence>
<gene>
    <name evidence="9" type="primary">jg10953</name>
    <name evidence="9" type="ORF">PAEG_LOCUS22986</name>
</gene>
<protein>
    <recommendedName>
        <fullName evidence="3">Activator of basal transcription 1</fullName>
    </recommendedName>
</protein>
<dbReference type="InterPro" id="IPR000504">
    <property type="entry name" value="RRM_dom"/>
</dbReference>
<dbReference type="PANTHER" id="PTHR12311">
    <property type="entry name" value="ACTIVATOR OF BASAL TRANSCRIPTION 1"/>
    <property type="match status" value="1"/>
</dbReference>
<feature type="domain" description="RRM" evidence="8">
    <location>
        <begin position="42"/>
        <end position="120"/>
    </location>
</feature>
<dbReference type="InterPro" id="IPR035979">
    <property type="entry name" value="RBD_domain_sf"/>
</dbReference>
<comment type="caution">
    <text evidence="9">The sequence shown here is derived from an EMBL/GenBank/DDBJ whole genome shotgun (WGS) entry which is preliminary data.</text>
</comment>
<dbReference type="InterPro" id="IPR039119">
    <property type="entry name" value="ABT1/Esf2"/>
</dbReference>
<dbReference type="GO" id="GO:0003723">
    <property type="term" value="F:RNA binding"/>
    <property type="evidence" value="ECO:0007669"/>
    <property type="project" value="UniProtKB-UniRule"/>
</dbReference>
<evidence type="ECO:0000313" key="10">
    <source>
        <dbReference type="Proteomes" id="UP000838756"/>
    </source>
</evidence>
<evidence type="ECO:0000256" key="4">
    <source>
        <dbReference type="ARBA" id="ARBA00022884"/>
    </source>
</evidence>
<evidence type="ECO:0000256" key="7">
    <source>
        <dbReference type="SAM" id="MobiDB-lite"/>
    </source>
</evidence>
<dbReference type="AlphaFoldDB" id="A0A8S4S6L5"/>
<dbReference type="InterPro" id="IPR012677">
    <property type="entry name" value="Nucleotide-bd_a/b_plait_sf"/>
</dbReference>